<protein>
    <recommendedName>
        <fullName evidence="7 18">Phosphatidate cytidylyltransferase</fullName>
        <ecNumber evidence="6 18">2.7.7.41</ecNumber>
    </recommendedName>
</protein>
<comment type="subcellular location">
    <subcellularLocation>
        <location evidence="2">Cell membrane</location>
        <topology evidence="2">Multi-pass membrane protein</topology>
    </subcellularLocation>
</comment>
<keyword evidence="14" id="KW-0443">Lipid metabolism</keyword>
<keyword evidence="17" id="KW-1208">Phospholipid metabolism</keyword>
<feature type="transmembrane region" description="Helical" evidence="19">
    <location>
        <begin position="56"/>
        <end position="73"/>
    </location>
</feature>
<feature type="transmembrane region" description="Helical" evidence="19">
    <location>
        <begin position="79"/>
        <end position="94"/>
    </location>
</feature>
<evidence type="ECO:0000256" key="1">
    <source>
        <dbReference type="ARBA" id="ARBA00001698"/>
    </source>
</evidence>
<evidence type="ECO:0000256" key="5">
    <source>
        <dbReference type="ARBA" id="ARBA00010185"/>
    </source>
</evidence>
<comment type="caution">
    <text evidence="20">The sequence shown here is derived from an EMBL/GenBank/DDBJ whole genome shotgun (WGS) entry which is preliminary data.</text>
</comment>
<dbReference type="STRING" id="45073.Lqui_2078"/>
<feature type="transmembrane region" description="Helical" evidence="19">
    <location>
        <begin position="198"/>
        <end position="218"/>
    </location>
</feature>
<evidence type="ECO:0000256" key="9">
    <source>
        <dbReference type="ARBA" id="ARBA00022516"/>
    </source>
</evidence>
<feature type="transmembrane region" description="Helical" evidence="19">
    <location>
        <begin position="106"/>
        <end position="128"/>
    </location>
</feature>
<comment type="similarity">
    <text evidence="5 18">Belongs to the CDS family.</text>
</comment>
<name>A0A0W0XUQ6_9GAMM</name>
<keyword evidence="13 19" id="KW-1133">Transmembrane helix</keyword>
<evidence type="ECO:0000256" key="13">
    <source>
        <dbReference type="ARBA" id="ARBA00022989"/>
    </source>
</evidence>
<keyword evidence="8" id="KW-1003">Cell membrane</keyword>
<dbReference type="InterPro" id="IPR000374">
    <property type="entry name" value="PC_trans"/>
</dbReference>
<dbReference type="PROSITE" id="PS01315">
    <property type="entry name" value="CDS"/>
    <property type="match status" value="1"/>
</dbReference>
<evidence type="ECO:0000256" key="17">
    <source>
        <dbReference type="ARBA" id="ARBA00023264"/>
    </source>
</evidence>
<dbReference type="EMBL" id="LNYS01000013">
    <property type="protein sequence ID" value="KTD48162.1"/>
    <property type="molecule type" value="Genomic_DNA"/>
</dbReference>
<dbReference type="PANTHER" id="PTHR46382">
    <property type="entry name" value="PHOSPHATIDATE CYTIDYLYLTRANSFERASE"/>
    <property type="match status" value="1"/>
</dbReference>
<comment type="pathway">
    <text evidence="4">Lipid metabolism.</text>
</comment>
<dbReference type="UniPathway" id="UPA00557">
    <property type="reaction ID" value="UER00614"/>
</dbReference>
<evidence type="ECO:0000256" key="8">
    <source>
        <dbReference type="ARBA" id="ARBA00022475"/>
    </source>
</evidence>
<comment type="pathway">
    <text evidence="3 18">Phospholipid metabolism; CDP-diacylglycerol biosynthesis; CDP-diacylglycerol from sn-glycerol 3-phosphate: step 3/3.</text>
</comment>
<evidence type="ECO:0000256" key="12">
    <source>
        <dbReference type="ARBA" id="ARBA00022695"/>
    </source>
</evidence>
<keyword evidence="11 18" id="KW-0812">Transmembrane</keyword>
<dbReference type="GO" id="GO:0016024">
    <property type="term" value="P:CDP-diacylglycerol biosynthetic process"/>
    <property type="evidence" value="ECO:0007669"/>
    <property type="project" value="UniProtKB-UniPathway"/>
</dbReference>
<dbReference type="Proteomes" id="UP000054618">
    <property type="component" value="Unassembled WGS sequence"/>
</dbReference>
<gene>
    <name evidence="20" type="ORF">Lqui_2078</name>
</gene>
<dbReference type="EC" id="2.7.7.41" evidence="6 18"/>
<evidence type="ECO:0000256" key="11">
    <source>
        <dbReference type="ARBA" id="ARBA00022692"/>
    </source>
</evidence>
<evidence type="ECO:0000256" key="2">
    <source>
        <dbReference type="ARBA" id="ARBA00004651"/>
    </source>
</evidence>
<evidence type="ECO:0000256" key="18">
    <source>
        <dbReference type="RuleBase" id="RU003938"/>
    </source>
</evidence>
<dbReference type="PANTHER" id="PTHR46382:SF1">
    <property type="entry name" value="PHOSPHATIDATE CYTIDYLYLTRANSFERASE"/>
    <property type="match status" value="1"/>
</dbReference>
<evidence type="ECO:0000256" key="15">
    <source>
        <dbReference type="ARBA" id="ARBA00023136"/>
    </source>
</evidence>
<comment type="catalytic activity">
    <reaction evidence="1 18">
        <text>a 1,2-diacyl-sn-glycero-3-phosphate + CTP + H(+) = a CDP-1,2-diacyl-sn-glycerol + diphosphate</text>
        <dbReference type="Rhea" id="RHEA:16229"/>
        <dbReference type="ChEBI" id="CHEBI:15378"/>
        <dbReference type="ChEBI" id="CHEBI:33019"/>
        <dbReference type="ChEBI" id="CHEBI:37563"/>
        <dbReference type="ChEBI" id="CHEBI:58332"/>
        <dbReference type="ChEBI" id="CHEBI:58608"/>
        <dbReference type="EC" id="2.7.7.41"/>
    </reaction>
</comment>
<dbReference type="AlphaFoldDB" id="A0A0W0XUQ6"/>
<evidence type="ECO:0000256" key="7">
    <source>
        <dbReference type="ARBA" id="ARBA00019373"/>
    </source>
</evidence>
<keyword evidence="21" id="KW-1185">Reference proteome</keyword>
<evidence type="ECO:0000256" key="3">
    <source>
        <dbReference type="ARBA" id="ARBA00005119"/>
    </source>
</evidence>
<reference evidence="20 21" key="1">
    <citation type="submission" date="2015-11" db="EMBL/GenBank/DDBJ databases">
        <title>Genomic analysis of 38 Legionella species identifies large and diverse effector repertoires.</title>
        <authorList>
            <person name="Burstein D."/>
            <person name="Amaro F."/>
            <person name="Zusman T."/>
            <person name="Lifshitz Z."/>
            <person name="Cohen O."/>
            <person name="Gilbert J.A."/>
            <person name="Pupko T."/>
            <person name="Shuman H.A."/>
            <person name="Segal G."/>
        </authorList>
    </citation>
    <scope>NUCLEOTIDE SEQUENCE [LARGE SCALE GENOMIC DNA]</scope>
    <source>
        <strain evidence="20 21">CDC#1442-AUS-E</strain>
    </source>
</reference>
<organism evidence="20 21">
    <name type="scientific">Legionella quinlivanii</name>
    <dbReference type="NCBI Taxonomy" id="45073"/>
    <lineage>
        <taxon>Bacteria</taxon>
        <taxon>Pseudomonadati</taxon>
        <taxon>Pseudomonadota</taxon>
        <taxon>Gammaproteobacteria</taxon>
        <taxon>Legionellales</taxon>
        <taxon>Legionellaceae</taxon>
        <taxon>Legionella</taxon>
    </lineage>
</organism>
<dbReference type="Pfam" id="PF01148">
    <property type="entry name" value="CTP_transf_1"/>
    <property type="match status" value="1"/>
</dbReference>
<dbReference type="PATRIC" id="fig|45073.5.peg.2188"/>
<feature type="transmembrane region" description="Helical" evidence="19">
    <location>
        <begin position="134"/>
        <end position="152"/>
    </location>
</feature>
<evidence type="ECO:0000256" key="6">
    <source>
        <dbReference type="ARBA" id="ARBA00012487"/>
    </source>
</evidence>
<evidence type="ECO:0000256" key="19">
    <source>
        <dbReference type="SAM" id="Phobius"/>
    </source>
</evidence>
<evidence type="ECO:0000256" key="10">
    <source>
        <dbReference type="ARBA" id="ARBA00022679"/>
    </source>
</evidence>
<keyword evidence="9" id="KW-0444">Lipid biosynthesis</keyword>
<evidence type="ECO:0000256" key="14">
    <source>
        <dbReference type="ARBA" id="ARBA00023098"/>
    </source>
</evidence>
<sequence length="262" mass="28929">MFVQRLLTILVMAPLVLLGMYYANYWFFAAVIFLLVLACGLEWLQLVPITRLPLKLVFMASLIAASILCYFFYEIWLIPGLLAWLLVIAALVGFPQSQAYWGKPGIIAFSAILLLPLFGQSMINVFALPQGKALVVYLLLLIWGADIGAYMAGKQWGRHKLIPAVSPGKSYEGLCGGLGLALAVAVAGYSYFKPDSAIRWFLMALSVILISLVGDLIISMFKRRVQIKDTGHLIPGHGGILDRLDSMIAAAPFFYGWFWMSG</sequence>
<dbReference type="OrthoDB" id="9799199at2"/>
<keyword evidence="12 18" id="KW-0548">Nucleotidyltransferase</keyword>
<keyword evidence="16" id="KW-0594">Phospholipid biosynthesis</keyword>
<feature type="transmembrane region" description="Helical" evidence="19">
    <location>
        <begin position="173"/>
        <end position="192"/>
    </location>
</feature>
<feature type="transmembrane region" description="Helical" evidence="19">
    <location>
        <begin position="25"/>
        <end position="44"/>
    </location>
</feature>
<evidence type="ECO:0000313" key="20">
    <source>
        <dbReference type="EMBL" id="KTD48162.1"/>
    </source>
</evidence>
<keyword evidence="15 19" id="KW-0472">Membrane</keyword>
<proteinExistence type="inferred from homology"/>
<evidence type="ECO:0000313" key="21">
    <source>
        <dbReference type="Proteomes" id="UP000054618"/>
    </source>
</evidence>
<keyword evidence="10 18" id="KW-0808">Transferase</keyword>
<evidence type="ECO:0000256" key="4">
    <source>
        <dbReference type="ARBA" id="ARBA00005189"/>
    </source>
</evidence>
<dbReference type="GO" id="GO:0004605">
    <property type="term" value="F:phosphatidate cytidylyltransferase activity"/>
    <property type="evidence" value="ECO:0007669"/>
    <property type="project" value="UniProtKB-EC"/>
</dbReference>
<evidence type="ECO:0000256" key="16">
    <source>
        <dbReference type="ARBA" id="ARBA00023209"/>
    </source>
</evidence>
<dbReference type="RefSeq" id="WP_058508176.1">
    <property type="nucleotide sequence ID" value="NZ_CAAAIK010000037.1"/>
</dbReference>
<accession>A0A0W0XUQ6</accession>
<dbReference type="GO" id="GO:0005886">
    <property type="term" value="C:plasma membrane"/>
    <property type="evidence" value="ECO:0007669"/>
    <property type="project" value="UniProtKB-SubCell"/>
</dbReference>